<sequence>MSFTVTLPSLSPSRFSPTHSTLFSPKPQLAIRFNSLNLPRTHSRRILTGSSPGRTGIADNPRSWSRSIGSEFAGRALDGDDDDDEDEEEDRSLDLLIRFVQNVFRKISKRARKAVRSVLPVPISTGLVEFSVDGVLMLAFLWVLKAFLEVVCTLGSVVFVSILLIRGIWSGVTYLQDRRDLNVHAFDDDRRAWNGSQPAL</sequence>
<keyword evidence="2" id="KW-0812">Transmembrane</keyword>
<reference evidence="3" key="2">
    <citation type="journal article" date="2023" name="Plants (Basel)">
        <title>Annotation of the Turnera subulata (Passifloraceae) Draft Genome Reveals the S-Locus Evolved after the Divergence of Turneroideae from Passifloroideae in a Stepwise Manner.</title>
        <authorList>
            <person name="Henning P.M."/>
            <person name="Roalson E.H."/>
            <person name="Mir W."/>
            <person name="McCubbin A.G."/>
            <person name="Shore J.S."/>
        </authorList>
    </citation>
    <scope>NUCLEOTIDE SEQUENCE</scope>
    <source>
        <strain evidence="3">F60SS</strain>
    </source>
</reference>
<dbReference type="PANTHER" id="PTHR35474">
    <property type="entry name" value="ATP PHOSPHORIBOSYLTRANSFERASE REGULATORY SUBUNIT"/>
    <property type="match status" value="1"/>
</dbReference>
<gene>
    <name evidence="3" type="ORF">Tsubulata_004305</name>
</gene>
<dbReference type="PANTHER" id="PTHR35474:SF1">
    <property type="entry name" value="ATP PHOSPHORIBOSYLTRANSFERASE REGULATORY SUBUNIT"/>
    <property type="match status" value="1"/>
</dbReference>
<feature type="transmembrane region" description="Helical" evidence="2">
    <location>
        <begin position="146"/>
        <end position="169"/>
    </location>
</feature>
<dbReference type="EMBL" id="JAKUCV010007207">
    <property type="protein sequence ID" value="KAJ4824341.1"/>
    <property type="molecule type" value="Genomic_DNA"/>
</dbReference>
<dbReference type="Proteomes" id="UP001141552">
    <property type="component" value="Unassembled WGS sequence"/>
</dbReference>
<evidence type="ECO:0000313" key="4">
    <source>
        <dbReference type="Proteomes" id="UP001141552"/>
    </source>
</evidence>
<evidence type="ECO:0000256" key="1">
    <source>
        <dbReference type="SAM" id="MobiDB-lite"/>
    </source>
</evidence>
<organism evidence="3 4">
    <name type="scientific">Turnera subulata</name>
    <dbReference type="NCBI Taxonomy" id="218843"/>
    <lineage>
        <taxon>Eukaryota</taxon>
        <taxon>Viridiplantae</taxon>
        <taxon>Streptophyta</taxon>
        <taxon>Embryophyta</taxon>
        <taxon>Tracheophyta</taxon>
        <taxon>Spermatophyta</taxon>
        <taxon>Magnoliopsida</taxon>
        <taxon>eudicotyledons</taxon>
        <taxon>Gunneridae</taxon>
        <taxon>Pentapetalae</taxon>
        <taxon>rosids</taxon>
        <taxon>fabids</taxon>
        <taxon>Malpighiales</taxon>
        <taxon>Passifloraceae</taxon>
        <taxon>Turnera</taxon>
    </lineage>
</organism>
<protein>
    <recommendedName>
        <fullName evidence="5">Protein SHORT HYPOCOTYL IN WHITE LIGHT 1</fullName>
    </recommendedName>
</protein>
<dbReference type="GO" id="GO:0010100">
    <property type="term" value="P:negative regulation of photomorphogenesis"/>
    <property type="evidence" value="ECO:0007669"/>
    <property type="project" value="InterPro"/>
</dbReference>
<dbReference type="OrthoDB" id="1931195at2759"/>
<reference evidence="3" key="1">
    <citation type="submission" date="2022-02" db="EMBL/GenBank/DDBJ databases">
        <authorList>
            <person name="Henning P.M."/>
            <person name="McCubbin A.G."/>
            <person name="Shore J.S."/>
        </authorList>
    </citation>
    <scope>NUCLEOTIDE SEQUENCE</scope>
    <source>
        <strain evidence="3">F60SS</strain>
        <tissue evidence="3">Leaves</tissue>
    </source>
</reference>
<comment type="caution">
    <text evidence="3">The sequence shown here is derived from an EMBL/GenBank/DDBJ whole genome shotgun (WGS) entry which is preliminary data.</text>
</comment>
<evidence type="ECO:0000256" key="2">
    <source>
        <dbReference type="SAM" id="Phobius"/>
    </source>
</evidence>
<feature type="region of interest" description="Disordered" evidence="1">
    <location>
        <begin position="44"/>
        <end position="66"/>
    </location>
</feature>
<keyword evidence="4" id="KW-1185">Reference proteome</keyword>
<evidence type="ECO:0008006" key="5">
    <source>
        <dbReference type="Google" id="ProtNLM"/>
    </source>
</evidence>
<keyword evidence="2" id="KW-1133">Transmembrane helix</keyword>
<keyword evidence="2" id="KW-0472">Membrane</keyword>
<name>A0A9Q0IZT8_9ROSI</name>
<accession>A0A9Q0IZT8</accession>
<dbReference type="AlphaFoldDB" id="A0A9Q0IZT8"/>
<dbReference type="GO" id="GO:0009787">
    <property type="term" value="P:regulation of abscisic acid-activated signaling pathway"/>
    <property type="evidence" value="ECO:0007669"/>
    <property type="project" value="InterPro"/>
</dbReference>
<evidence type="ECO:0000313" key="3">
    <source>
        <dbReference type="EMBL" id="KAJ4824341.1"/>
    </source>
</evidence>
<dbReference type="InterPro" id="IPR039324">
    <property type="entry name" value="SHW1"/>
</dbReference>
<proteinExistence type="predicted"/>